<feature type="compositionally biased region" description="Basic and acidic residues" evidence="1">
    <location>
        <begin position="1"/>
        <end position="11"/>
    </location>
</feature>
<gene>
    <name evidence="2" type="ORF">PR048_012145</name>
</gene>
<reference evidence="2 3" key="1">
    <citation type="submission" date="2023-02" db="EMBL/GenBank/DDBJ databases">
        <title>LHISI_Scaffold_Assembly.</title>
        <authorList>
            <person name="Stuart O.P."/>
            <person name="Cleave R."/>
            <person name="Magrath M.J.L."/>
            <person name="Mikheyev A.S."/>
        </authorList>
    </citation>
    <scope>NUCLEOTIDE SEQUENCE [LARGE SCALE GENOMIC DNA]</scope>
    <source>
        <strain evidence="2">Daus_M_001</strain>
        <tissue evidence="2">Leg muscle</tissue>
    </source>
</reference>
<evidence type="ECO:0000313" key="3">
    <source>
        <dbReference type="Proteomes" id="UP001159363"/>
    </source>
</evidence>
<name>A0ABQ9HP68_9NEOP</name>
<protein>
    <submittedName>
        <fullName evidence="2">Uncharacterized protein</fullName>
    </submittedName>
</protein>
<comment type="caution">
    <text evidence="2">The sequence shown here is derived from an EMBL/GenBank/DDBJ whole genome shotgun (WGS) entry which is preliminary data.</text>
</comment>
<keyword evidence="3" id="KW-1185">Reference proteome</keyword>
<dbReference type="EMBL" id="JARBHB010000004">
    <property type="protein sequence ID" value="KAJ8885939.1"/>
    <property type="molecule type" value="Genomic_DNA"/>
</dbReference>
<feature type="region of interest" description="Disordered" evidence="1">
    <location>
        <begin position="1"/>
        <end position="38"/>
    </location>
</feature>
<evidence type="ECO:0000256" key="1">
    <source>
        <dbReference type="SAM" id="MobiDB-lite"/>
    </source>
</evidence>
<dbReference type="Proteomes" id="UP001159363">
    <property type="component" value="Chromosome X"/>
</dbReference>
<accession>A0ABQ9HP68</accession>
<organism evidence="2 3">
    <name type="scientific">Dryococelus australis</name>
    <dbReference type="NCBI Taxonomy" id="614101"/>
    <lineage>
        <taxon>Eukaryota</taxon>
        <taxon>Metazoa</taxon>
        <taxon>Ecdysozoa</taxon>
        <taxon>Arthropoda</taxon>
        <taxon>Hexapoda</taxon>
        <taxon>Insecta</taxon>
        <taxon>Pterygota</taxon>
        <taxon>Neoptera</taxon>
        <taxon>Polyneoptera</taxon>
        <taxon>Phasmatodea</taxon>
        <taxon>Verophasmatodea</taxon>
        <taxon>Anareolatae</taxon>
        <taxon>Phasmatidae</taxon>
        <taxon>Eurycanthinae</taxon>
        <taxon>Dryococelus</taxon>
    </lineage>
</organism>
<sequence length="334" mass="37066">MEQRRNERAGETGDPPENPLTSGIVRHDSPVRKSGVTRPGIERGLPWWEASRLTAQPPPEAPQGLTFPLGIGQWKLARVSCERMEAFADSRLGVVVVRGDDRLTRRNEKPFGAEEVNATVGVSIVRPSSRDLRETREPGLSSATRRARKQHDWTLPQGTALTVSFLIGPFIVDNRLNGERYIHFLQNMLPEYLGGRSIGNKGWSAIVRGWSPYTFRTSSGTVPTSIKPFLALWIGRGGATAWPPRERCPVLLLAAAAETSPAVAAWPSAVLSDYEHMAIQKRNSQPFPAIRCELPQVRLLRFLIKALAYLALLELRCKVKYPVSKETVNASPMC</sequence>
<proteinExistence type="predicted"/>
<evidence type="ECO:0000313" key="2">
    <source>
        <dbReference type="EMBL" id="KAJ8885939.1"/>
    </source>
</evidence>